<keyword evidence="9" id="KW-1185">Reference proteome</keyword>
<dbReference type="InParanoid" id="D8M983"/>
<gene>
    <name evidence="8" type="ORF">GSBLH_T00004338001</name>
</gene>
<dbReference type="GO" id="GO:0003712">
    <property type="term" value="F:transcription coregulator activity"/>
    <property type="evidence" value="ECO:0007669"/>
    <property type="project" value="InterPro"/>
</dbReference>
<dbReference type="EMBL" id="FN668688">
    <property type="protein sequence ID" value="CBK24622.2"/>
    <property type="molecule type" value="Genomic_DNA"/>
</dbReference>
<accession>D8M983</accession>
<evidence type="ECO:0000256" key="1">
    <source>
        <dbReference type="ARBA" id="ARBA00004123"/>
    </source>
</evidence>
<evidence type="ECO:0000256" key="4">
    <source>
        <dbReference type="ARBA" id="ARBA00023159"/>
    </source>
</evidence>
<comment type="similarity">
    <text evidence="2 7">Belongs to the Mediator complex subunit 31 family.</text>
</comment>
<dbReference type="FunCoup" id="D8M983">
    <property type="interactions" value="94"/>
</dbReference>
<reference evidence="8" key="1">
    <citation type="submission" date="2010-02" db="EMBL/GenBank/DDBJ databases">
        <title>Sequencing and annotation of the Blastocystis hominis genome.</title>
        <authorList>
            <person name="Wincker P."/>
        </authorList>
    </citation>
    <scope>NUCLEOTIDE SEQUENCE</scope>
    <source>
        <strain evidence="8">Singapore isolate B</strain>
    </source>
</reference>
<dbReference type="AlphaFoldDB" id="D8M983"/>
<evidence type="ECO:0000313" key="9">
    <source>
        <dbReference type="Proteomes" id="UP000008312"/>
    </source>
</evidence>
<keyword evidence="4 7" id="KW-0010">Activator</keyword>
<evidence type="ECO:0000256" key="6">
    <source>
        <dbReference type="ARBA" id="ARBA00023242"/>
    </source>
</evidence>
<keyword evidence="6 7" id="KW-0539">Nucleus</keyword>
<evidence type="ECO:0000256" key="7">
    <source>
        <dbReference type="RuleBase" id="RU364129"/>
    </source>
</evidence>
<evidence type="ECO:0000256" key="2">
    <source>
        <dbReference type="ARBA" id="ARBA00006378"/>
    </source>
</evidence>
<dbReference type="OMA" id="QGILNQP"/>
<dbReference type="Pfam" id="PF05669">
    <property type="entry name" value="Med31"/>
    <property type="match status" value="1"/>
</dbReference>
<sequence length="132" mass="16238">MQPSSQVCLRDFIQRRDYSDEEIRFMLDLEFVQDLANIYYLKWLADNKYFEDPAFMNYLKYLQYWKEPEYACYLVYPQCLYYLDKLQDETFRFLLQDQNHILFLDWQSYLAMRKHSEEPAKVSTSPNTESTK</sequence>
<dbReference type="GeneID" id="24921370"/>
<evidence type="ECO:0000313" key="8">
    <source>
        <dbReference type="EMBL" id="CBK24622.2"/>
    </source>
</evidence>
<name>D8M983_BLAHO</name>
<organism evidence="8">
    <name type="scientific">Blastocystis hominis</name>
    <dbReference type="NCBI Taxonomy" id="12968"/>
    <lineage>
        <taxon>Eukaryota</taxon>
        <taxon>Sar</taxon>
        <taxon>Stramenopiles</taxon>
        <taxon>Bigyra</taxon>
        <taxon>Opalozoa</taxon>
        <taxon>Opalinata</taxon>
        <taxon>Blastocystidae</taxon>
        <taxon>Blastocystis</taxon>
    </lineage>
</organism>
<dbReference type="InterPro" id="IPR038089">
    <property type="entry name" value="Med31_sf"/>
</dbReference>
<dbReference type="PANTHER" id="PTHR13186">
    <property type="entry name" value="MEDIATOR OF RNA POLYMERASE II TRANSCRIPTION SUBUNIT 31"/>
    <property type="match status" value="1"/>
</dbReference>
<evidence type="ECO:0000256" key="3">
    <source>
        <dbReference type="ARBA" id="ARBA00023015"/>
    </source>
</evidence>
<keyword evidence="3 7" id="KW-0805">Transcription regulation</keyword>
<dbReference type="RefSeq" id="XP_012898670.1">
    <property type="nucleotide sequence ID" value="XM_013043216.1"/>
</dbReference>
<dbReference type="OrthoDB" id="10257739at2759"/>
<dbReference type="GO" id="GO:0016592">
    <property type="term" value="C:mediator complex"/>
    <property type="evidence" value="ECO:0007669"/>
    <property type="project" value="InterPro"/>
</dbReference>
<comment type="function">
    <text evidence="7">Component of the Mediator complex, a coactivator involved in the regulated transcription of nearly all RNA polymerase II-dependent genes. Mediator functions as a bridge to convey information from gene-specific regulatory proteins to the basal RNA polymerase II transcription machinery. Mediator is recruited to promoters by direct interactions with regulatory proteins and serves as a scaffold for the assembly of a functional preinitiation complex with RNA polymerase II and the general transcription factors.</text>
</comment>
<comment type="subcellular location">
    <subcellularLocation>
        <location evidence="1 7">Nucleus</location>
    </subcellularLocation>
</comment>
<dbReference type="GO" id="GO:0006355">
    <property type="term" value="P:regulation of DNA-templated transcription"/>
    <property type="evidence" value="ECO:0007669"/>
    <property type="project" value="InterPro"/>
</dbReference>
<dbReference type="InterPro" id="IPR008831">
    <property type="entry name" value="Mediator_Med31"/>
</dbReference>
<dbReference type="Proteomes" id="UP000008312">
    <property type="component" value="Unassembled WGS sequence"/>
</dbReference>
<protein>
    <recommendedName>
        <fullName evidence="7">Mediator of RNA polymerase II transcription subunit 31</fullName>
    </recommendedName>
</protein>
<comment type="subunit">
    <text evidence="7">Component of the Mediator complex.</text>
</comment>
<keyword evidence="5 7" id="KW-0804">Transcription</keyword>
<evidence type="ECO:0000256" key="5">
    <source>
        <dbReference type="ARBA" id="ARBA00023163"/>
    </source>
</evidence>
<dbReference type="Gene3D" id="1.10.10.1340">
    <property type="entry name" value="Mediator of RNA polymerase II, submodule Med31 (Soh1)"/>
    <property type="match status" value="1"/>
</dbReference>
<proteinExistence type="inferred from homology"/>